<keyword evidence="3" id="KW-0614">Plasmid</keyword>
<dbReference type="EMBL" id="LT984808">
    <property type="protein sequence ID" value="SPD62521.1"/>
    <property type="molecule type" value="Genomic_DNA"/>
</dbReference>
<dbReference type="Proteomes" id="UP000255168">
    <property type="component" value="Plasmid III"/>
</dbReference>
<dbReference type="AlphaFoldDB" id="A0A375HWE1"/>
<name>A0A375HWE1_9BURK</name>
<reference evidence="4 5" key="1">
    <citation type="submission" date="2018-01" db="EMBL/GenBank/DDBJ databases">
        <authorList>
            <person name="Clerissi C."/>
        </authorList>
    </citation>
    <scope>NUCLEOTIDE SEQUENCE [LARGE SCALE GENOMIC DNA]</scope>
    <source>
        <strain evidence="2">Cupriavidus taiwanensis STM 6082</strain>
        <strain evidence="3">Cupriavidus taiwanensis STM 6160</strain>
        <plasmid evidence="3">III</plasmid>
        <plasmid evidence="4">iii</plasmid>
    </source>
</reference>
<organism evidence="3 4">
    <name type="scientific">Cupriavidus neocaledonicus</name>
    <dbReference type="NCBI Taxonomy" id="1040979"/>
    <lineage>
        <taxon>Bacteria</taxon>
        <taxon>Pseudomonadati</taxon>
        <taxon>Pseudomonadota</taxon>
        <taxon>Betaproteobacteria</taxon>
        <taxon>Burkholderiales</taxon>
        <taxon>Burkholderiaceae</taxon>
        <taxon>Cupriavidus</taxon>
    </lineage>
</organism>
<geneLocation type="plasmid" evidence="4">
    <name>iii</name>
</geneLocation>
<keyword evidence="5" id="KW-1185">Reference proteome</keyword>
<evidence type="ECO:0000313" key="5">
    <source>
        <dbReference type="Proteomes" id="UP000256710"/>
    </source>
</evidence>
<evidence type="ECO:0000256" key="1">
    <source>
        <dbReference type="SAM" id="MobiDB-lite"/>
    </source>
</evidence>
<sequence>MGTVSGFSGGRSIRGAASSIPLLTAGPTPAAVPQPEAGTGRHRYGIHADTPDVPTFSEAGQKDYAITKLISLG</sequence>
<geneLocation type="plasmid" evidence="3">
    <name>III</name>
</geneLocation>
<dbReference type="Proteomes" id="UP000256710">
    <property type="component" value="Unassembled WGS sequence"/>
</dbReference>
<evidence type="ECO:0000313" key="4">
    <source>
        <dbReference type="Proteomes" id="UP000255168"/>
    </source>
</evidence>
<evidence type="ECO:0000313" key="2">
    <source>
        <dbReference type="EMBL" id="SOZ40628.1"/>
    </source>
</evidence>
<protein>
    <submittedName>
        <fullName evidence="3">Uncharacterized protein</fullName>
    </submittedName>
</protein>
<proteinExistence type="predicted"/>
<feature type="region of interest" description="Disordered" evidence="1">
    <location>
        <begin position="19"/>
        <end position="56"/>
    </location>
</feature>
<gene>
    <name evidence="2" type="ORF">CBM2605_P320003</name>
    <name evidence="3" type="ORF">CBM2607_P10520</name>
</gene>
<evidence type="ECO:0000313" key="3">
    <source>
        <dbReference type="EMBL" id="SPD62521.1"/>
    </source>
</evidence>
<dbReference type="EMBL" id="OFTC01000074">
    <property type="protein sequence ID" value="SOZ40628.1"/>
    <property type="molecule type" value="Genomic_DNA"/>
</dbReference>
<accession>A0A375HWE1</accession>